<dbReference type="AlphaFoldDB" id="A0A1D1UYM7"/>
<dbReference type="Proteomes" id="UP000186922">
    <property type="component" value="Unassembled WGS sequence"/>
</dbReference>
<organism evidence="10 11">
    <name type="scientific">Ramazzottius varieornatus</name>
    <name type="common">Water bear</name>
    <name type="synonym">Tardigrade</name>
    <dbReference type="NCBI Taxonomy" id="947166"/>
    <lineage>
        <taxon>Eukaryota</taxon>
        <taxon>Metazoa</taxon>
        <taxon>Ecdysozoa</taxon>
        <taxon>Tardigrada</taxon>
        <taxon>Eutardigrada</taxon>
        <taxon>Parachela</taxon>
        <taxon>Hypsibioidea</taxon>
        <taxon>Ramazzottiidae</taxon>
        <taxon>Ramazzottius</taxon>
    </lineage>
</organism>
<feature type="domain" description="BZIP" evidence="9">
    <location>
        <begin position="139"/>
        <end position="202"/>
    </location>
</feature>
<name>A0A1D1UYM7_RAMVA</name>
<evidence type="ECO:0000256" key="6">
    <source>
        <dbReference type="ARBA" id="ARBA00023242"/>
    </source>
</evidence>
<keyword evidence="6" id="KW-0539">Nucleus</keyword>
<reference evidence="10 11" key="1">
    <citation type="journal article" date="2016" name="Nat. Commun.">
        <title>Extremotolerant tardigrade genome and improved radiotolerance of human cultured cells by tardigrade-unique protein.</title>
        <authorList>
            <person name="Hashimoto T."/>
            <person name="Horikawa D.D."/>
            <person name="Saito Y."/>
            <person name="Kuwahara H."/>
            <person name="Kozuka-Hata H."/>
            <person name="Shin-I T."/>
            <person name="Minakuchi Y."/>
            <person name="Ohishi K."/>
            <person name="Motoyama A."/>
            <person name="Aizu T."/>
            <person name="Enomoto A."/>
            <person name="Kondo K."/>
            <person name="Tanaka S."/>
            <person name="Hara Y."/>
            <person name="Koshikawa S."/>
            <person name="Sagara H."/>
            <person name="Miura T."/>
            <person name="Yokobori S."/>
            <person name="Miyagawa K."/>
            <person name="Suzuki Y."/>
            <person name="Kubo T."/>
            <person name="Oyama M."/>
            <person name="Kohara Y."/>
            <person name="Fujiyama A."/>
            <person name="Arakawa K."/>
            <person name="Katayama T."/>
            <person name="Toyoda A."/>
            <person name="Kunieda T."/>
        </authorList>
    </citation>
    <scope>NUCLEOTIDE SEQUENCE [LARGE SCALE GENOMIC DNA]</scope>
    <source>
        <strain evidence="10 11">YOKOZUNA-1</strain>
    </source>
</reference>
<keyword evidence="11" id="KW-1185">Reference proteome</keyword>
<dbReference type="Pfam" id="PF07716">
    <property type="entry name" value="bZIP_2"/>
    <property type="match status" value="1"/>
</dbReference>
<dbReference type="InterPro" id="IPR046347">
    <property type="entry name" value="bZIP_sf"/>
</dbReference>
<comment type="subcellular location">
    <subcellularLocation>
        <location evidence="1">Nucleus</location>
    </subcellularLocation>
</comment>
<dbReference type="GO" id="GO:0005634">
    <property type="term" value="C:nucleus"/>
    <property type="evidence" value="ECO:0007669"/>
    <property type="project" value="UniProtKB-SubCell"/>
</dbReference>
<gene>
    <name evidence="10" type="primary">RvY_05598-1</name>
    <name evidence="10" type="synonym">RvY_05598.1</name>
    <name evidence="10" type="ORF">RvY_05598</name>
</gene>
<dbReference type="PANTHER" id="PTHR11988">
    <property type="entry name" value="THYROTROPH EMBRYONIC FACTOR RELATED"/>
    <property type="match status" value="1"/>
</dbReference>
<dbReference type="InterPro" id="IPR004827">
    <property type="entry name" value="bZIP"/>
</dbReference>
<dbReference type="PANTHER" id="PTHR11988:SF27">
    <property type="entry name" value="GH27708P"/>
    <property type="match status" value="1"/>
</dbReference>
<dbReference type="Gene3D" id="1.20.5.170">
    <property type="match status" value="1"/>
</dbReference>
<evidence type="ECO:0000256" key="5">
    <source>
        <dbReference type="ARBA" id="ARBA00023163"/>
    </source>
</evidence>
<dbReference type="EMBL" id="BDGG01000002">
    <property type="protein sequence ID" value="GAU93700.1"/>
    <property type="molecule type" value="Genomic_DNA"/>
</dbReference>
<dbReference type="InterPro" id="IPR040223">
    <property type="entry name" value="PAR_bZIP"/>
</dbReference>
<evidence type="ECO:0000256" key="2">
    <source>
        <dbReference type="ARBA" id="ARBA00006079"/>
    </source>
</evidence>
<evidence type="ECO:0000256" key="3">
    <source>
        <dbReference type="ARBA" id="ARBA00023015"/>
    </source>
</evidence>
<protein>
    <recommendedName>
        <fullName evidence="9">BZIP domain-containing protein</fullName>
    </recommendedName>
</protein>
<dbReference type="FunFam" id="1.20.5.170:FF:000025">
    <property type="entry name" value="nuclear factor interleukin-3-regulated protein-like"/>
    <property type="match status" value="1"/>
</dbReference>
<evidence type="ECO:0000259" key="9">
    <source>
        <dbReference type="PROSITE" id="PS50217"/>
    </source>
</evidence>
<evidence type="ECO:0000256" key="1">
    <source>
        <dbReference type="ARBA" id="ARBA00004123"/>
    </source>
</evidence>
<dbReference type="STRING" id="947166.A0A1D1UYM7"/>
<dbReference type="SMART" id="SM00338">
    <property type="entry name" value="BRLZ"/>
    <property type="match status" value="1"/>
</dbReference>
<keyword evidence="4" id="KW-0238">DNA-binding</keyword>
<keyword evidence="7" id="KW-0175">Coiled coil</keyword>
<feature type="coiled-coil region" evidence="7">
    <location>
        <begin position="171"/>
        <end position="198"/>
    </location>
</feature>
<keyword evidence="5" id="KW-0804">Transcription</keyword>
<evidence type="ECO:0000256" key="4">
    <source>
        <dbReference type="ARBA" id="ARBA00023125"/>
    </source>
</evidence>
<feature type="compositionally biased region" description="Polar residues" evidence="8">
    <location>
        <begin position="97"/>
        <end position="106"/>
    </location>
</feature>
<dbReference type="SUPFAM" id="SSF57959">
    <property type="entry name" value="Leucine zipper domain"/>
    <property type="match status" value="1"/>
</dbReference>
<evidence type="ECO:0000256" key="7">
    <source>
        <dbReference type="SAM" id="Coils"/>
    </source>
</evidence>
<keyword evidence="3" id="KW-0805">Transcription regulation</keyword>
<dbReference type="OrthoDB" id="6022300at2759"/>
<evidence type="ECO:0000313" key="11">
    <source>
        <dbReference type="Proteomes" id="UP000186922"/>
    </source>
</evidence>
<proteinExistence type="inferred from homology"/>
<comment type="similarity">
    <text evidence="2">Belongs to the bZIP family. NFIL3 subfamily.</text>
</comment>
<dbReference type="GO" id="GO:0000981">
    <property type="term" value="F:DNA-binding transcription factor activity, RNA polymerase II-specific"/>
    <property type="evidence" value="ECO:0007669"/>
    <property type="project" value="TreeGrafter"/>
</dbReference>
<accession>A0A1D1UYM7</accession>
<comment type="caution">
    <text evidence="10">The sequence shown here is derived from an EMBL/GenBank/DDBJ whole genome shotgun (WGS) entry which is preliminary data.</text>
</comment>
<sequence length="206" mass="23294">MAVLITNPFSRMSRNLYYSSSMGSTSAYAYGGNYSSLYWPPQSENVSSGYFDHYRMASANPPAGLAHQPPTYCKYADADSTQPGSTDNGTAAPPQKPSQGPTTDSPPQMFAEPPLTIFSRPTHAAVKRKPTPVSTERKDEHYWQRRIRNNESAKKSRMARKHREVYSVVRCQQLEMENVQLRQDIQMLHEKLTTLKMQITAQSRTL</sequence>
<dbReference type="CDD" id="cd14695">
    <property type="entry name" value="bZIP_HLF"/>
    <property type="match status" value="1"/>
</dbReference>
<dbReference type="GO" id="GO:0000978">
    <property type="term" value="F:RNA polymerase II cis-regulatory region sequence-specific DNA binding"/>
    <property type="evidence" value="ECO:0007669"/>
    <property type="project" value="TreeGrafter"/>
</dbReference>
<evidence type="ECO:0000256" key="8">
    <source>
        <dbReference type="SAM" id="MobiDB-lite"/>
    </source>
</evidence>
<feature type="region of interest" description="Disordered" evidence="8">
    <location>
        <begin position="68"/>
        <end position="112"/>
    </location>
</feature>
<feature type="compositionally biased region" description="Polar residues" evidence="8">
    <location>
        <begin position="79"/>
        <end position="89"/>
    </location>
</feature>
<evidence type="ECO:0000313" key="10">
    <source>
        <dbReference type="EMBL" id="GAU93700.1"/>
    </source>
</evidence>
<dbReference type="PROSITE" id="PS50217">
    <property type="entry name" value="BZIP"/>
    <property type="match status" value="1"/>
</dbReference>